<dbReference type="AlphaFoldDB" id="A0AAD4KE20"/>
<dbReference type="EMBL" id="JAJTJA010000017">
    <property type="protein sequence ID" value="KAH8688814.1"/>
    <property type="molecule type" value="Genomic_DNA"/>
</dbReference>
<reference evidence="10" key="1">
    <citation type="submission" date="2021-12" db="EMBL/GenBank/DDBJ databases">
        <title>Convergent genome expansion in fungi linked to evolution of root-endophyte symbiosis.</title>
        <authorList>
            <consortium name="DOE Joint Genome Institute"/>
            <person name="Ke Y.-H."/>
            <person name="Bonito G."/>
            <person name="Liao H.-L."/>
            <person name="Looney B."/>
            <person name="Rojas-Flechas A."/>
            <person name="Nash J."/>
            <person name="Hameed K."/>
            <person name="Schadt C."/>
            <person name="Martin F."/>
            <person name="Crous P.W."/>
            <person name="Miettinen O."/>
            <person name="Magnuson J.K."/>
            <person name="Labbe J."/>
            <person name="Jacobson D."/>
            <person name="Doktycz M.J."/>
            <person name="Veneault-Fourrey C."/>
            <person name="Kuo A."/>
            <person name="Mondo S."/>
            <person name="Calhoun S."/>
            <person name="Riley R."/>
            <person name="Ohm R."/>
            <person name="LaButti K."/>
            <person name="Andreopoulos B."/>
            <person name="Pangilinan J."/>
            <person name="Nolan M."/>
            <person name="Tritt A."/>
            <person name="Clum A."/>
            <person name="Lipzen A."/>
            <person name="Daum C."/>
            <person name="Barry K."/>
            <person name="Grigoriev I.V."/>
            <person name="Vilgalys R."/>
        </authorList>
    </citation>
    <scope>NUCLEOTIDE SEQUENCE</scope>
    <source>
        <strain evidence="10">PMI_201</strain>
    </source>
</reference>
<keyword evidence="5" id="KW-0472">Membrane</keyword>
<protein>
    <recommendedName>
        <fullName evidence="9">Copper acquisition factor BIM1-like domain-containing protein</fullName>
    </recommendedName>
</protein>
<evidence type="ECO:0000313" key="11">
    <source>
        <dbReference type="Proteomes" id="UP001201262"/>
    </source>
</evidence>
<comment type="subcellular location">
    <subcellularLocation>
        <location evidence="1">Cell membrane</location>
        <topology evidence="1">Lipid-anchor</topology>
        <topology evidence="1">GPI-anchor</topology>
    </subcellularLocation>
</comment>
<dbReference type="CDD" id="cd21176">
    <property type="entry name" value="LPMO_auxiliary-like"/>
    <property type="match status" value="1"/>
</dbReference>
<evidence type="ECO:0000256" key="8">
    <source>
        <dbReference type="SAM" id="SignalP"/>
    </source>
</evidence>
<feature type="domain" description="Copper acquisition factor BIM1-like" evidence="9">
    <location>
        <begin position="16"/>
        <end position="162"/>
    </location>
</feature>
<name>A0AAD4KE20_9EURO</name>
<keyword evidence="3" id="KW-0336">GPI-anchor</keyword>
<evidence type="ECO:0000256" key="4">
    <source>
        <dbReference type="ARBA" id="ARBA00022729"/>
    </source>
</evidence>
<organism evidence="10 11">
    <name type="scientific">Talaromyces proteolyticus</name>
    <dbReference type="NCBI Taxonomy" id="1131652"/>
    <lineage>
        <taxon>Eukaryota</taxon>
        <taxon>Fungi</taxon>
        <taxon>Dikarya</taxon>
        <taxon>Ascomycota</taxon>
        <taxon>Pezizomycotina</taxon>
        <taxon>Eurotiomycetes</taxon>
        <taxon>Eurotiomycetidae</taxon>
        <taxon>Eurotiales</taxon>
        <taxon>Trichocomaceae</taxon>
        <taxon>Talaromyces</taxon>
        <taxon>Talaromyces sect. Bacilispori</taxon>
    </lineage>
</organism>
<dbReference type="PANTHER" id="PTHR34992:SF1">
    <property type="entry name" value="COPPER ACQUISITION FACTOR BIM1-LIKE DOMAIN-CONTAINING PROTEIN"/>
    <property type="match status" value="1"/>
</dbReference>
<sequence length="242" mass="24195">MHPFLSFLPLLPIAAAHFTLDWPASRGFDEDKMPTFPCGGFDTPSSNRTTIALNANAIPVDITFHHSQTAVSYLLALGSDPGSSFNITLEPTLGAHGLGEFCLPSIPLDSKTLGTSLHDGQNATLQVVTDGDSGGGLYACADIIFSSKITSNTPSSCKNNTGVGATPFSGSAATRIANESNANGDAQSGASTSGAASVTNTASTATASSSSSSSTSSGIAAPLQTAGWGVLGAAVIGGLAIL</sequence>
<dbReference type="GO" id="GO:0005886">
    <property type="term" value="C:plasma membrane"/>
    <property type="evidence" value="ECO:0007669"/>
    <property type="project" value="UniProtKB-SubCell"/>
</dbReference>
<evidence type="ECO:0000256" key="7">
    <source>
        <dbReference type="ARBA" id="ARBA00023288"/>
    </source>
</evidence>
<evidence type="ECO:0000256" key="3">
    <source>
        <dbReference type="ARBA" id="ARBA00022622"/>
    </source>
</evidence>
<evidence type="ECO:0000256" key="5">
    <source>
        <dbReference type="ARBA" id="ARBA00023136"/>
    </source>
</evidence>
<evidence type="ECO:0000259" key="9">
    <source>
        <dbReference type="Pfam" id="PF20238"/>
    </source>
</evidence>
<keyword evidence="2" id="KW-1003">Cell membrane</keyword>
<comment type="caution">
    <text evidence="10">The sequence shown here is derived from an EMBL/GenBank/DDBJ whole genome shotgun (WGS) entry which is preliminary data.</text>
</comment>
<dbReference type="GO" id="GO:0098552">
    <property type="term" value="C:side of membrane"/>
    <property type="evidence" value="ECO:0007669"/>
    <property type="project" value="UniProtKB-KW"/>
</dbReference>
<gene>
    <name evidence="10" type="ORF">BGW36DRAFT_309413</name>
</gene>
<dbReference type="InterPro" id="IPR046530">
    <property type="entry name" value="BIM1-like_dom"/>
</dbReference>
<feature type="signal peptide" evidence="8">
    <location>
        <begin position="1"/>
        <end position="16"/>
    </location>
</feature>
<keyword evidence="7" id="KW-0449">Lipoprotein</keyword>
<evidence type="ECO:0000256" key="6">
    <source>
        <dbReference type="ARBA" id="ARBA00023180"/>
    </source>
</evidence>
<keyword evidence="4 8" id="KW-0732">Signal</keyword>
<proteinExistence type="predicted"/>
<dbReference type="InterPro" id="IPR046936">
    <property type="entry name" value="BIM1-like"/>
</dbReference>
<dbReference type="PANTHER" id="PTHR34992">
    <property type="entry name" value="HYPHAL ANASTAMOSIS-7 PROTEIN"/>
    <property type="match status" value="1"/>
</dbReference>
<accession>A0AAD4KE20</accession>
<feature type="chain" id="PRO_5042241146" description="Copper acquisition factor BIM1-like domain-containing protein" evidence="8">
    <location>
        <begin position="17"/>
        <end position="242"/>
    </location>
</feature>
<evidence type="ECO:0000313" key="10">
    <source>
        <dbReference type="EMBL" id="KAH8688814.1"/>
    </source>
</evidence>
<dbReference type="RefSeq" id="XP_046065286.1">
    <property type="nucleotide sequence ID" value="XM_046212401.1"/>
</dbReference>
<evidence type="ECO:0000256" key="1">
    <source>
        <dbReference type="ARBA" id="ARBA00004609"/>
    </source>
</evidence>
<keyword evidence="6" id="KW-0325">Glycoprotein</keyword>
<dbReference type="GeneID" id="70242688"/>
<dbReference type="Pfam" id="PF20238">
    <property type="entry name" value="BIM1-like_dom"/>
    <property type="match status" value="1"/>
</dbReference>
<evidence type="ECO:0000256" key="2">
    <source>
        <dbReference type="ARBA" id="ARBA00022475"/>
    </source>
</evidence>
<keyword evidence="11" id="KW-1185">Reference proteome</keyword>
<dbReference type="Proteomes" id="UP001201262">
    <property type="component" value="Unassembled WGS sequence"/>
</dbReference>